<keyword evidence="3" id="KW-0597">Phosphoprotein</keyword>
<dbReference type="InterPro" id="IPR003594">
    <property type="entry name" value="HATPase_dom"/>
</dbReference>
<name>A0ABN3GVJ6_9PSEU</name>
<feature type="compositionally biased region" description="Low complexity" evidence="6">
    <location>
        <begin position="740"/>
        <end position="762"/>
    </location>
</feature>
<feature type="compositionally biased region" description="Basic and acidic residues" evidence="6">
    <location>
        <begin position="676"/>
        <end position="689"/>
    </location>
</feature>
<evidence type="ECO:0000256" key="6">
    <source>
        <dbReference type="SAM" id="MobiDB-lite"/>
    </source>
</evidence>
<gene>
    <name evidence="10" type="ORF">GCM10009854_47020</name>
</gene>
<dbReference type="EMBL" id="BAAARA010000023">
    <property type="protein sequence ID" value="GAA2362065.1"/>
    <property type="molecule type" value="Genomic_DNA"/>
</dbReference>
<dbReference type="GO" id="GO:0005524">
    <property type="term" value="F:ATP binding"/>
    <property type="evidence" value="ECO:0007669"/>
    <property type="project" value="UniProtKB-KW"/>
</dbReference>
<dbReference type="RefSeq" id="WP_344137178.1">
    <property type="nucleotide sequence ID" value="NZ_BAAARA010000023.1"/>
</dbReference>
<feature type="compositionally biased region" description="Low complexity" evidence="6">
    <location>
        <begin position="710"/>
        <end position="730"/>
    </location>
</feature>
<feature type="transmembrane region" description="Helical" evidence="7">
    <location>
        <begin position="30"/>
        <end position="54"/>
    </location>
</feature>
<sequence>MTNQDDSSDPHGRRSGRGERPANTSIRSRLTWAVFVPWVVVAVLWAVGCSLFAFDALSAQRVASGVQSMSLPAVNALGQVQRERLRSLEVISEPGLGTDELEAQQRATDSALEELASKSRPVMENAPDDLQAPMNELNGYFKRLPDLRERIASGQATVNELNSFYNDLFDTATRVFDVQARITPDSEATQGARAAVALFQAQDMLAREASMVGTALSTGSLTDAEHRELVGYIAGRETLVQSNTRSMLPGVRQRYDRLTSTADWKRLQSIEDEVVGHGAFSGGNTPEVQVADWRRITNEASAEMAGMVRGQAGRVASDALSRANQTLWTVVIGGVLALVIAIGSFVFARRVYKSVVDDALLTRLQGLRTESLTMAEKLPEVVRRLRVGESVDVEAEVIDMRHYGSDEVGEVAHAIQLFQQEAMQAAAGETRARQGARVVFVGMAHRIQRLLRGMHTTIDHLERDEESSQQLSRLFDLDNSTTRARRTVENLLVLGDQQPGRRWSKPVPLMDVLRSSVSEIDQYSRVVIGHVPDVTVHGAAVGDTIHLISELIDNATAFSPPSTQVHVGATEVARGIAIEISDQGLGMAPEIRERANEMMSSPPEFDRLVLESNKAEQLGLFTAARLAGRRDIGVEFGVSPYGGTRATVLLPDGILEQGVGESSENTGTLRIPAPGEQERTDPAVPRPREFASGGDVPRSAASRSGETPVEWPAAEPAGPSAAAASEQAPETPVMNRRAGSKQSEAQQSASQQGKTQQGQTQQDEPERVGKSAGKGGRPALPKRVPQSHLVDGLKDDPDQEEEQVVAAPSKLAGFRRAFRGGSDDDGTDGSS</sequence>
<keyword evidence="5" id="KW-0418">Kinase</keyword>
<dbReference type="InterPro" id="IPR013587">
    <property type="entry name" value="Nitrate/nitrite_sensing"/>
</dbReference>
<evidence type="ECO:0000259" key="9">
    <source>
        <dbReference type="Pfam" id="PF08376"/>
    </source>
</evidence>
<reference evidence="10 11" key="1">
    <citation type="journal article" date="2019" name="Int. J. Syst. Evol. Microbiol.">
        <title>The Global Catalogue of Microorganisms (GCM) 10K type strain sequencing project: providing services to taxonomists for standard genome sequencing and annotation.</title>
        <authorList>
            <consortium name="The Broad Institute Genomics Platform"/>
            <consortium name="The Broad Institute Genome Sequencing Center for Infectious Disease"/>
            <person name="Wu L."/>
            <person name="Ma J."/>
        </authorList>
    </citation>
    <scope>NUCLEOTIDE SEQUENCE [LARGE SCALE GENOMIC DNA]</scope>
    <source>
        <strain evidence="10 11">JCM 16221</strain>
    </source>
</reference>
<keyword evidence="10" id="KW-0547">Nucleotide-binding</keyword>
<evidence type="ECO:0000256" key="2">
    <source>
        <dbReference type="ARBA" id="ARBA00012438"/>
    </source>
</evidence>
<feature type="compositionally biased region" description="Basic and acidic residues" evidence="6">
    <location>
        <begin position="8"/>
        <end position="20"/>
    </location>
</feature>
<keyword evidence="4" id="KW-0808">Transferase</keyword>
<dbReference type="PANTHER" id="PTHR45436:SF5">
    <property type="entry name" value="SENSOR HISTIDINE KINASE TRCS"/>
    <property type="match status" value="1"/>
</dbReference>
<evidence type="ECO:0000259" key="8">
    <source>
        <dbReference type="Pfam" id="PF02518"/>
    </source>
</evidence>
<feature type="transmembrane region" description="Helical" evidence="7">
    <location>
        <begin position="327"/>
        <end position="348"/>
    </location>
</feature>
<feature type="region of interest" description="Disordered" evidence="6">
    <location>
        <begin position="658"/>
        <end position="831"/>
    </location>
</feature>
<evidence type="ECO:0000313" key="11">
    <source>
        <dbReference type="Proteomes" id="UP001501218"/>
    </source>
</evidence>
<proteinExistence type="predicted"/>
<comment type="catalytic activity">
    <reaction evidence="1">
        <text>ATP + protein L-histidine = ADP + protein N-phospho-L-histidine.</text>
        <dbReference type="EC" id="2.7.13.3"/>
    </reaction>
</comment>
<evidence type="ECO:0000256" key="5">
    <source>
        <dbReference type="ARBA" id="ARBA00022777"/>
    </source>
</evidence>
<dbReference type="InterPro" id="IPR036890">
    <property type="entry name" value="HATPase_C_sf"/>
</dbReference>
<evidence type="ECO:0000256" key="4">
    <source>
        <dbReference type="ARBA" id="ARBA00022679"/>
    </source>
</evidence>
<keyword evidence="7" id="KW-0812">Transmembrane</keyword>
<accession>A0ABN3GVJ6</accession>
<keyword evidence="10" id="KW-0067">ATP-binding</keyword>
<feature type="domain" description="Nitrate/nitrite sensing protein" evidence="9">
    <location>
        <begin position="79"/>
        <end position="309"/>
    </location>
</feature>
<evidence type="ECO:0000313" key="10">
    <source>
        <dbReference type="EMBL" id="GAA2362065.1"/>
    </source>
</evidence>
<dbReference type="EC" id="2.7.13.3" evidence="2"/>
<dbReference type="Gene3D" id="3.30.565.10">
    <property type="entry name" value="Histidine kinase-like ATPase, C-terminal domain"/>
    <property type="match status" value="1"/>
</dbReference>
<keyword evidence="7" id="KW-1133">Transmembrane helix</keyword>
<dbReference type="InterPro" id="IPR050428">
    <property type="entry name" value="TCS_sensor_his_kinase"/>
</dbReference>
<keyword evidence="7" id="KW-0472">Membrane</keyword>
<dbReference type="Pfam" id="PF08376">
    <property type="entry name" value="NIT"/>
    <property type="match status" value="1"/>
</dbReference>
<feature type="domain" description="Histidine kinase/HSP90-like ATPase" evidence="8">
    <location>
        <begin position="546"/>
        <end position="652"/>
    </location>
</feature>
<comment type="caution">
    <text evidence="10">The sequence shown here is derived from an EMBL/GenBank/DDBJ whole genome shotgun (WGS) entry which is preliminary data.</text>
</comment>
<dbReference type="SUPFAM" id="SSF55874">
    <property type="entry name" value="ATPase domain of HSP90 chaperone/DNA topoisomerase II/histidine kinase"/>
    <property type="match status" value="1"/>
</dbReference>
<dbReference type="Proteomes" id="UP001501218">
    <property type="component" value="Unassembled WGS sequence"/>
</dbReference>
<evidence type="ECO:0000256" key="1">
    <source>
        <dbReference type="ARBA" id="ARBA00000085"/>
    </source>
</evidence>
<organism evidence="10 11">
    <name type="scientific">Saccharopolyspora halophila</name>
    <dbReference type="NCBI Taxonomy" id="405551"/>
    <lineage>
        <taxon>Bacteria</taxon>
        <taxon>Bacillati</taxon>
        <taxon>Actinomycetota</taxon>
        <taxon>Actinomycetes</taxon>
        <taxon>Pseudonocardiales</taxon>
        <taxon>Pseudonocardiaceae</taxon>
        <taxon>Saccharopolyspora</taxon>
    </lineage>
</organism>
<evidence type="ECO:0000256" key="3">
    <source>
        <dbReference type="ARBA" id="ARBA00022553"/>
    </source>
</evidence>
<dbReference type="PANTHER" id="PTHR45436">
    <property type="entry name" value="SENSOR HISTIDINE KINASE YKOH"/>
    <property type="match status" value="1"/>
</dbReference>
<protein>
    <recommendedName>
        <fullName evidence="2">histidine kinase</fullName>
        <ecNumber evidence="2">2.7.13.3</ecNumber>
    </recommendedName>
</protein>
<keyword evidence="11" id="KW-1185">Reference proteome</keyword>
<feature type="region of interest" description="Disordered" evidence="6">
    <location>
        <begin position="1"/>
        <end position="22"/>
    </location>
</feature>
<evidence type="ECO:0000256" key="7">
    <source>
        <dbReference type="SAM" id="Phobius"/>
    </source>
</evidence>
<dbReference type="Pfam" id="PF02518">
    <property type="entry name" value="HATPase_c"/>
    <property type="match status" value="1"/>
</dbReference>